<keyword evidence="5" id="KW-0862">Zinc</keyword>
<evidence type="ECO:0000259" key="9">
    <source>
        <dbReference type="PROSITE" id="PS50157"/>
    </source>
</evidence>
<feature type="compositionally biased region" description="Basic and acidic residues" evidence="8">
    <location>
        <begin position="324"/>
        <end position="335"/>
    </location>
</feature>
<feature type="compositionally biased region" description="Low complexity" evidence="8">
    <location>
        <begin position="37"/>
        <end position="55"/>
    </location>
</feature>
<evidence type="ECO:0000256" key="7">
    <source>
        <dbReference type="PROSITE-ProRule" id="PRU00042"/>
    </source>
</evidence>
<feature type="region of interest" description="Disordered" evidence="8">
    <location>
        <begin position="1"/>
        <end position="66"/>
    </location>
</feature>
<keyword evidence="3" id="KW-0677">Repeat</keyword>
<evidence type="ECO:0000313" key="11">
    <source>
        <dbReference type="Proteomes" id="UP000669133"/>
    </source>
</evidence>
<comment type="subcellular location">
    <subcellularLocation>
        <location evidence="1">Nucleus</location>
    </subcellularLocation>
</comment>
<organism evidence="10 11">
    <name type="scientific">Candida metapsilosis</name>
    <dbReference type="NCBI Taxonomy" id="273372"/>
    <lineage>
        <taxon>Eukaryota</taxon>
        <taxon>Fungi</taxon>
        <taxon>Dikarya</taxon>
        <taxon>Ascomycota</taxon>
        <taxon>Saccharomycotina</taxon>
        <taxon>Pichiomycetes</taxon>
        <taxon>Debaryomycetaceae</taxon>
        <taxon>Candida/Lodderomyces clade</taxon>
        <taxon>Candida</taxon>
    </lineage>
</organism>
<dbReference type="PROSITE" id="PS50157">
    <property type="entry name" value="ZINC_FINGER_C2H2_2"/>
    <property type="match status" value="1"/>
</dbReference>
<dbReference type="GO" id="GO:0008270">
    <property type="term" value="F:zinc ion binding"/>
    <property type="evidence" value="ECO:0007669"/>
    <property type="project" value="UniProtKB-KW"/>
</dbReference>
<feature type="region of interest" description="Disordered" evidence="8">
    <location>
        <begin position="322"/>
        <end position="369"/>
    </location>
</feature>
<dbReference type="OrthoDB" id="2687452at2759"/>
<dbReference type="GO" id="GO:0005634">
    <property type="term" value="C:nucleus"/>
    <property type="evidence" value="ECO:0007669"/>
    <property type="project" value="UniProtKB-SubCell"/>
</dbReference>
<evidence type="ECO:0000256" key="8">
    <source>
        <dbReference type="SAM" id="MobiDB-lite"/>
    </source>
</evidence>
<accession>A0A8H7ZIX6</accession>
<feature type="compositionally biased region" description="Polar residues" evidence="8">
    <location>
        <begin position="167"/>
        <end position="178"/>
    </location>
</feature>
<evidence type="ECO:0000256" key="6">
    <source>
        <dbReference type="ARBA" id="ARBA00023242"/>
    </source>
</evidence>
<keyword evidence="4 7" id="KW-0863">Zinc-finger</keyword>
<comment type="caution">
    <text evidence="10">The sequence shown here is derived from an EMBL/GenBank/DDBJ whole genome shotgun (WGS) entry which is preliminary data.</text>
</comment>
<keyword evidence="11" id="KW-1185">Reference proteome</keyword>
<dbReference type="Gene3D" id="3.30.160.60">
    <property type="entry name" value="Classic Zinc Finger"/>
    <property type="match status" value="1"/>
</dbReference>
<evidence type="ECO:0000256" key="5">
    <source>
        <dbReference type="ARBA" id="ARBA00022833"/>
    </source>
</evidence>
<dbReference type="EMBL" id="JAEOAQ010000001">
    <property type="protein sequence ID" value="KAG5420926.1"/>
    <property type="molecule type" value="Genomic_DNA"/>
</dbReference>
<feature type="compositionally biased region" description="Low complexity" evidence="8">
    <location>
        <begin position="179"/>
        <end position="193"/>
    </location>
</feature>
<reference evidence="10 11" key="1">
    <citation type="submission" date="2020-12" db="EMBL/GenBank/DDBJ databases">
        <title>Effect of drift, selection, and recombination on the evolution of hybrid genomes in Candida yeast pathogens.</title>
        <authorList>
            <person name="Mixao V."/>
            <person name="Ksiezopolska E."/>
            <person name="Saus E."/>
            <person name="Boekhout T."/>
            <person name="Gacser A."/>
            <person name="Gabaldon T."/>
        </authorList>
    </citation>
    <scope>NUCLEOTIDE SEQUENCE [LARGE SCALE GENOMIC DNA]</scope>
    <source>
        <strain evidence="10 11">BP57</strain>
    </source>
</reference>
<dbReference type="FunFam" id="3.30.160.60:FF:001102">
    <property type="entry name" value="Transcription factor IIIA"/>
    <property type="match status" value="1"/>
</dbReference>
<feature type="domain" description="C2H2-type" evidence="9">
    <location>
        <begin position="199"/>
        <end position="228"/>
    </location>
</feature>
<dbReference type="Proteomes" id="UP000669133">
    <property type="component" value="Unassembled WGS sequence"/>
</dbReference>
<dbReference type="SUPFAM" id="SSF57667">
    <property type="entry name" value="beta-beta-alpha zinc fingers"/>
    <property type="match status" value="1"/>
</dbReference>
<evidence type="ECO:0000313" key="10">
    <source>
        <dbReference type="EMBL" id="KAG5420926.1"/>
    </source>
</evidence>
<dbReference type="PROSITE" id="PS00028">
    <property type="entry name" value="ZINC_FINGER_C2H2_1"/>
    <property type="match status" value="1"/>
</dbReference>
<evidence type="ECO:0000256" key="1">
    <source>
        <dbReference type="ARBA" id="ARBA00004123"/>
    </source>
</evidence>
<dbReference type="InterPro" id="IPR036236">
    <property type="entry name" value="Znf_C2H2_sf"/>
</dbReference>
<evidence type="ECO:0000256" key="2">
    <source>
        <dbReference type="ARBA" id="ARBA00022723"/>
    </source>
</evidence>
<name>A0A8H7ZIX6_9ASCO</name>
<dbReference type="RefSeq" id="XP_067550042.1">
    <property type="nucleotide sequence ID" value="XM_067690362.1"/>
</dbReference>
<feature type="compositionally biased region" description="Basic and acidic residues" evidence="8">
    <location>
        <begin position="133"/>
        <end position="166"/>
    </location>
</feature>
<dbReference type="GeneID" id="93648645"/>
<feature type="region of interest" description="Disordered" evidence="8">
    <location>
        <begin position="127"/>
        <end position="198"/>
    </location>
</feature>
<dbReference type="InterPro" id="IPR013087">
    <property type="entry name" value="Znf_C2H2_type"/>
</dbReference>
<dbReference type="AlphaFoldDB" id="A0A8H7ZIX6"/>
<evidence type="ECO:0000256" key="4">
    <source>
        <dbReference type="ARBA" id="ARBA00022771"/>
    </source>
</evidence>
<feature type="compositionally biased region" description="Polar residues" evidence="8">
    <location>
        <begin position="11"/>
        <end position="36"/>
    </location>
</feature>
<proteinExistence type="predicted"/>
<dbReference type="SMART" id="SM00355">
    <property type="entry name" value="ZnF_C2H2"/>
    <property type="match status" value="2"/>
</dbReference>
<keyword evidence="2" id="KW-0479">Metal-binding</keyword>
<evidence type="ECO:0000256" key="3">
    <source>
        <dbReference type="ARBA" id="ARBA00022737"/>
    </source>
</evidence>
<keyword evidence="6" id="KW-0539">Nucleus</keyword>
<gene>
    <name evidence="10" type="ORF">I9W82_000016</name>
</gene>
<sequence>MTEIKQEITGDDNNPQPYQKPNDSAPNPKSEQAEVQKTSNKKPSTTSSEVATSTTPNTSSRKLPPLASLQSVYRSDYQPFTTFLPYEPAFREQQSSNSTTNDIVETNIAASALSRLESGDFGNISSTTTDIGIGHDEGENYTKKGTQEGKHEQSREGAQEAHDKLHQQQFQSQSSRNYTNNKSLTSTSSTASKDQPKPFKCTFESCEWSFARQSDLTRHAKSHMAPQYHCPYWSNDPTCHKNGGAFNRLDVLKRHLRLVHYVRDKRLPIGEKNSLGADGSDSSLIRPVDEPGWCRSCQRMFPNAKAFVEHCFDCASQTQPTEWRSQKDIAGDRNGRNGSGNGNGSSKDVDLHQTKFRVHLGPQAKKQKT</sequence>
<protein>
    <recommendedName>
        <fullName evidence="9">C2H2-type domain-containing protein</fullName>
    </recommendedName>
</protein>